<dbReference type="PANTHER" id="PTHR22950">
    <property type="entry name" value="AMINO ACID TRANSPORTER"/>
    <property type="match status" value="1"/>
</dbReference>
<feature type="transmembrane region" description="Helical" evidence="6">
    <location>
        <begin position="336"/>
        <end position="355"/>
    </location>
</feature>
<dbReference type="OrthoDB" id="42089at2759"/>
<dbReference type="Proteomes" id="UP000693970">
    <property type="component" value="Unassembled WGS sequence"/>
</dbReference>
<feature type="transmembrane region" description="Helical" evidence="6">
    <location>
        <begin position="590"/>
        <end position="610"/>
    </location>
</feature>
<proteinExistence type="predicted"/>
<evidence type="ECO:0000256" key="3">
    <source>
        <dbReference type="ARBA" id="ARBA00022989"/>
    </source>
</evidence>
<accession>A0A9K3M1V1</accession>
<evidence type="ECO:0000259" key="7">
    <source>
        <dbReference type="Pfam" id="PF01490"/>
    </source>
</evidence>
<dbReference type="PANTHER" id="PTHR22950:SF681">
    <property type="entry name" value="SH2 DOMAIN-CONTAINING PROTEIN"/>
    <property type="match status" value="1"/>
</dbReference>
<sequence length="713" mass="77312">MIEKSFATPVASRETDPLMNAAKTTAGVASSRVGTTLTPGTAVPPHAAAPAPATTTNSNDDYIIRLIRRDSTNKTNNQNDPTNFTYTAALKDDTDDQASLVSGDDVHVGEDLHQTTYGQTVIHLVKGYIGCGILSLPWAMSQLGLLLGLGAIVLMSLWSSYNCWTVVKLKRYIERTNELASAKPSNDTQSEGGRSSHHGSTTTAQSIASSSNITYPDVGEWAHGGDFQKYVAACICAQQLAICTVFMSFVGENLYAVLEFLNIAALKNHQAVISAVLPAMMALSFIPSLKSLAPVMLAGTVLIMAGFSSLAVIGAIEWGNRPNWEDMPTLNPIKAPMALCGILYSFEGICIILPVESAMKEPKHFQSAFWTSMTIVTLLLCGMAGLATLAFGDVTNGSITAYLLEEYKNDDRMKFWLMMSNLLVSMSIILTYPLMLFPAVELVAPMSQGWILRRTKCCRQMFGFSTVVDDDNDGDDDDISDHDLEGFERMAGIPEHEIASMGSLPSQSQYHDYDGTENYTRGKEQQETDKMAVDGGIDNASLSRLSSTGNLSVAELIPERQIAGDSIALRAALVLSTYLVAMVVPKVESLVSLAGAVAGSSTALLIPPILELAFIRHMEKDGIAPVLSDWEGGPSEASKNTLVVQQQATSINGRDSPLPRRPYPNPKIRKQLQKRHFLTQKFASWFLLVMGLIFAAFGSYFSVRDIFKTYAAS</sequence>
<feature type="region of interest" description="Disordered" evidence="5">
    <location>
        <begin position="180"/>
        <end position="208"/>
    </location>
</feature>
<feature type="transmembrane region" description="Helical" evidence="6">
    <location>
        <begin position="271"/>
        <end position="289"/>
    </location>
</feature>
<feature type="transmembrane region" description="Helical" evidence="6">
    <location>
        <begin position="296"/>
        <end position="316"/>
    </location>
</feature>
<dbReference type="InterPro" id="IPR013057">
    <property type="entry name" value="AA_transpt_TM"/>
</dbReference>
<reference evidence="8" key="2">
    <citation type="submission" date="2021-04" db="EMBL/GenBank/DDBJ databases">
        <authorList>
            <person name="Podell S."/>
        </authorList>
    </citation>
    <scope>NUCLEOTIDE SEQUENCE</scope>
    <source>
        <strain evidence="8">Hildebrandi</strain>
    </source>
</reference>
<feature type="transmembrane region" description="Helical" evidence="6">
    <location>
        <begin position="145"/>
        <end position="167"/>
    </location>
</feature>
<evidence type="ECO:0000313" key="9">
    <source>
        <dbReference type="Proteomes" id="UP000693970"/>
    </source>
</evidence>
<evidence type="ECO:0000256" key="5">
    <source>
        <dbReference type="SAM" id="MobiDB-lite"/>
    </source>
</evidence>
<dbReference type="GO" id="GO:0015179">
    <property type="term" value="F:L-amino acid transmembrane transporter activity"/>
    <property type="evidence" value="ECO:0007669"/>
    <property type="project" value="TreeGrafter"/>
</dbReference>
<evidence type="ECO:0000256" key="2">
    <source>
        <dbReference type="ARBA" id="ARBA00022692"/>
    </source>
</evidence>
<keyword evidence="3 6" id="KW-1133">Transmembrane helix</keyword>
<keyword evidence="2 6" id="KW-0812">Transmembrane</keyword>
<feature type="domain" description="Amino acid transporter transmembrane" evidence="7">
    <location>
        <begin position="209"/>
        <end position="617"/>
    </location>
</feature>
<reference evidence="8" key="1">
    <citation type="journal article" date="2021" name="Sci. Rep.">
        <title>Diploid genomic architecture of Nitzschia inconspicua, an elite biomass production diatom.</title>
        <authorList>
            <person name="Oliver A."/>
            <person name="Podell S."/>
            <person name="Pinowska A."/>
            <person name="Traller J.C."/>
            <person name="Smith S.R."/>
            <person name="McClure R."/>
            <person name="Beliaev A."/>
            <person name="Bohutskyi P."/>
            <person name="Hill E.A."/>
            <person name="Rabines A."/>
            <person name="Zheng H."/>
            <person name="Allen L.Z."/>
            <person name="Kuo A."/>
            <person name="Grigoriev I.V."/>
            <person name="Allen A.E."/>
            <person name="Hazlebeck D."/>
            <person name="Allen E.E."/>
        </authorList>
    </citation>
    <scope>NUCLEOTIDE SEQUENCE</scope>
    <source>
        <strain evidence="8">Hildebrandi</strain>
    </source>
</reference>
<dbReference type="EMBL" id="JAGRRH010000004">
    <property type="protein sequence ID" value="KAG7371391.1"/>
    <property type="molecule type" value="Genomic_DNA"/>
</dbReference>
<dbReference type="Pfam" id="PF01490">
    <property type="entry name" value="Aa_trans"/>
    <property type="match status" value="2"/>
</dbReference>
<comment type="caution">
    <text evidence="8">The sequence shown here is derived from an EMBL/GenBank/DDBJ whole genome shotgun (WGS) entry which is preliminary data.</text>
</comment>
<feature type="transmembrane region" description="Helical" evidence="6">
    <location>
        <begin position="422"/>
        <end position="444"/>
    </location>
</feature>
<feature type="transmembrane region" description="Helical" evidence="6">
    <location>
        <begin position="567"/>
        <end position="584"/>
    </location>
</feature>
<evidence type="ECO:0000256" key="4">
    <source>
        <dbReference type="ARBA" id="ARBA00023136"/>
    </source>
</evidence>
<evidence type="ECO:0000256" key="6">
    <source>
        <dbReference type="SAM" id="Phobius"/>
    </source>
</evidence>
<keyword evidence="4 6" id="KW-0472">Membrane</keyword>
<comment type="subcellular location">
    <subcellularLocation>
        <location evidence="1">Membrane</location>
        <topology evidence="1">Multi-pass membrane protein</topology>
    </subcellularLocation>
</comment>
<name>A0A9K3M1V1_9STRA</name>
<feature type="transmembrane region" description="Helical" evidence="6">
    <location>
        <begin position="682"/>
        <end position="703"/>
    </location>
</feature>
<feature type="transmembrane region" description="Helical" evidence="6">
    <location>
        <begin position="367"/>
        <end position="391"/>
    </location>
</feature>
<dbReference type="AlphaFoldDB" id="A0A9K3M1V1"/>
<feature type="transmembrane region" description="Helical" evidence="6">
    <location>
        <begin position="230"/>
        <end position="251"/>
    </location>
</feature>
<evidence type="ECO:0000256" key="1">
    <source>
        <dbReference type="ARBA" id="ARBA00004141"/>
    </source>
</evidence>
<keyword evidence="9" id="KW-1185">Reference proteome</keyword>
<feature type="domain" description="Amino acid transporter transmembrane" evidence="7">
    <location>
        <begin position="113"/>
        <end position="175"/>
    </location>
</feature>
<evidence type="ECO:0000313" key="8">
    <source>
        <dbReference type="EMBL" id="KAG7371391.1"/>
    </source>
</evidence>
<feature type="compositionally biased region" description="Polar residues" evidence="5">
    <location>
        <begin position="183"/>
        <end position="193"/>
    </location>
</feature>
<dbReference type="GO" id="GO:0016020">
    <property type="term" value="C:membrane"/>
    <property type="evidence" value="ECO:0007669"/>
    <property type="project" value="UniProtKB-SubCell"/>
</dbReference>
<protein>
    <submittedName>
        <fullName evidence="8">Transmembrane amino acid transporter</fullName>
    </submittedName>
</protein>
<organism evidence="8 9">
    <name type="scientific">Nitzschia inconspicua</name>
    <dbReference type="NCBI Taxonomy" id="303405"/>
    <lineage>
        <taxon>Eukaryota</taxon>
        <taxon>Sar</taxon>
        <taxon>Stramenopiles</taxon>
        <taxon>Ochrophyta</taxon>
        <taxon>Bacillariophyta</taxon>
        <taxon>Bacillariophyceae</taxon>
        <taxon>Bacillariophycidae</taxon>
        <taxon>Bacillariales</taxon>
        <taxon>Bacillariaceae</taxon>
        <taxon>Nitzschia</taxon>
    </lineage>
</organism>
<gene>
    <name evidence="8" type="ORF">IV203_019961</name>
</gene>